<evidence type="ECO:0000313" key="9">
    <source>
        <dbReference type="EMBL" id="CAK0783085.1"/>
    </source>
</evidence>
<dbReference type="Pfam" id="PF02535">
    <property type="entry name" value="Zip"/>
    <property type="match status" value="1"/>
</dbReference>
<feature type="transmembrane region" description="Helical" evidence="8">
    <location>
        <begin position="310"/>
        <end position="329"/>
    </location>
</feature>
<dbReference type="GO" id="GO:0005385">
    <property type="term" value="F:zinc ion transmembrane transporter activity"/>
    <property type="evidence" value="ECO:0007669"/>
    <property type="project" value="InterPro"/>
</dbReference>
<dbReference type="Proteomes" id="UP001314263">
    <property type="component" value="Unassembled WGS sequence"/>
</dbReference>
<evidence type="ECO:0000256" key="4">
    <source>
        <dbReference type="ARBA" id="ARBA00022692"/>
    </source>
</evidence>
<sequence>MQNADALVRRPSSALIFSFSICSQRCHAMATLASTAAPVTAQAAPAPAPAADACLAGADDACLNPELAQNLRIAAVFIILASSTLGIWLPVIAGKVSPYAATGSTMFFMLKAFGAGVILATGFIHMWPDANESFSNSCLGWPDYPYASLIAMVTVICVLALEHMVSRAYERRLTRQLSRRTANQDAEGAPGNQLGAAADMDEKELAQRDAHIRSFAIAQVLETGIAFHSVLIGIALGVSNSPCTIRPLLAALTFHQFFEGVALGSCLLQASFRSWAYAVMAFIFTITTPVGIAIGIGVQSTYNANSVTALVVSGVFDSVSTGILIYMSLVDLIAADFNSQQFLSSTRLQLGGYSSLILGAALMAVIGIWA</sequence>
<dbReference type="InterPro" id="IPR003689">
    <property type="entry name" value="ZIP"/>
</dbReference>
<reference evidence="9 10" key="1">
    <citation type="submission" date="2023-10" db="EMBL/GenBank/DDBJ databases">
        <authorList>
            <person name="Maclean D."/>
            <person name="Macfadyen A."/>
        </authorList>
    </citation>
    <scope>NUCLEOTIDE SEQUENCE [LARGE SCALE GENOMIC DNA]</scope>
</reference>
<proteinExistence type="inferred from homology"/>
<feature type="transmembrane region" description="Helical" evidence="8">
    <location>
        <begin position="248"/>
        <end position="268"/>
    </location>
</feature>
<comment type="subcellular location">
    <subcellularLocation>
        <location evidence="1 8">Membrane</location>
        <topology evidence="1 8">Multi-pass membrane protein</topology>
    </subcellularLocation>
</comment>
<dbReference type="NCBIfam" id="TIGR00820">
    <property type="entry name" value="zip"/>
    <property type="match status" value="1"/>
</dbReference>
<keyword evidence="7 8" id="KW-0472">Membrane</keyword>
<protein>
    <submittedName>
        <fullName evidence="9">Uncharacterized protein</fullName>
    </submittedName>
</protein>
<comment type="caution">
    <text evidence="9">The sequence shown here is derived from an EMBL/GenBank/DDBJ whole genome shotgun (WGS) entry which is preliminary data.</text>
</comment>
<keyword evidence="10" id="KW-1185">Reference proteome</keyword>
<comment type="similarity">
    <text evidence="2 8">Belongs to the ZIP transporter (TC 2.A.5) family.</text>
</comment>
<evidence type="ECO:0000256" key="6">
    <source>
        <dbReference type="ARBA" id="ARBA00023065"/>
    </source>
</evidence>
<dbReference type="PANTHER" id="PTHR11040">
    <property type="entry name" value="ZINC/IRON TRANSPORTER"/>
    <property type="match status" value="1"/>
</dbReference>
<feature type="transmembrane region" description="Helical" evidence="8">
    <location>
        <begin position="215"/>
        <end position="236"/>
    </location>
</feature>
<accession>A0AAV1I994</accession>
<keyword evidence="3 8" id="KW-0813">Transport</keyword>
<evidence type="ECO:0000256" key="3">
    <source>
        <dbReference type="ARBA" id="ARBA00022448"/>
    </source>
</evidence>
<evidence type="ECO:0000256" key="5">
    <source>
        <dbReference type="ARBA" id="ARBA00022989"/>
    </source>
</evidence>
<dbReference type="InterPro" id="IPR004698">
    <property type="entry name" value="Zn/Fe_permease_fun/pln"/>
</dbReference>
<organism evidence="9 10">
    <name type="scientific">Coccomyxa viridis</name>
    <dbReference type="NCBI Taxonomy" id="1274662"/>
    <lineage>
        <taxon>Eukaryota</taxon>
        <taxon>Viridiplantae</taxon>
        <taxon>Chlorophyta</taxon>
        <taxon>core chlorophytes</taxon>
        <taxon>Trebouxiophyceae</taxon>
        <taxon>Trebouxiophyceae incertae sedis</taxon>
        <taxon>Coccomyxaceae</taxon>
        <taxon>Coccomyxa</taxon>
    </lineage>
</organism>
<evidence type="ECO:0000256" key="8">
    <source>
        <dbReference type="RuleBase" id="RU362088"/>
    </source>
</evidence>
<feature type="transmembrane region" description="Helical" evidence="8">
    <location>
        <begin position="350"/>
        <end position="369"/>
    </location>
</feature>
<keyword evidence="6 8" id="KW-0406">Ion transport</keyword>
<feature type="transmembrane region" description="Helical" evidence="8">
    <location>
        <begin position="144"/>
        <end position="165"/>
    </location>
</feature>
<feature type="transmembrane region" description="Helical" evidence="8">
    <location>
        <begin position="105"/>
        <end position="124"/>
    </location>
</feature>
<evidence type="ECO:0000313" key="10">
    <source>
        <dbReference type="Proteomes" id="UP001314263"/>
    </source>
</evidence>
<evidence type="ECO:0000256" key="1">
    <source>
        <dbReference type="ARBA" id="ARBA00004141"/>
    </source>
</evidence>
<dbReference type="AlphaFoldDB" id="A0AAV1I994"/>
<gene>
    <name evidence="9" type="ORF">CVIRNUC_006280</name>
</gene>
<dbReference type="PANTHER" id="PTHR11040:SF44">
    <property type="entry name" value="PROTEIN ZNTC-RELATED"/>
    <property type="match status" value="1"/>
</dbReference>
<feature type="transmembrane region" description="Helical" evidence="8">
    <location>
        <begin position="275"/>
        <end position="298"/>
    </location>
</feature>
<dbReference type="GO" id="GO:0005886">
    <property type="term" value="C:plasma membrane"/>
    <property type="evidence" value="ECO:0007669"/>
    <property type="project" value="TreeGrafter"/>
</dbReference>
<name>A0AAV1I994_9CHLO</name>
<evidence type="ECO:0000256" key="2">
    <source>
        <dbReference type="ARBA" id="ARBA00006939"/>
    </source>
</evidence>
<dbReference type="EMBL" id="CAUYUE010000008">
    <property type="protein sequence ID" value="CAK0783085.1"/>
    <property type="molecule type" value="Genomic_DNA"/>
</dbReference>
<feature type="transmembrane region" description="Helical" evidence="8">
    <location>
        <begin position="73"/>
        <end position="93"/>
    </location>
</feature>
<evidence type="ECO:0000256" key="7">
    <source>
        <dbReference type="ARBA" id="ARBA00023136"/>
    </source>
</evidence>
<keyword evidence="5 8" id="KW-1133">Transmembrane helix</keyword>
<keyword evidence="4 8" id="KW-0812">Transmembrane</keyword>